<evidence type="ECO:0000313" key="3">
    <source>
        <dbReference type="EMBL" id="HCA04063.1"/>
    </source>
</evidence>
<organism evidence="3">
    <name type="scientific">Halomonas campaniensis</name>
    <dbReference type="NCBI Taxonomy" id="213554"/>
    <lineage>
        <taxon>Bacteria</taxon>
        <taxon>Pseudomonadati</taxon>
        <taxon>Pseudomonadota</taxon>
        <taxon>Gammaproteobacteria</taxon>
        <taxon>Oceanospirillales</taxon>
        <taxon>Halomonadaceae</taxon>
        <taxon>Halomonas</taxon>
    </lineage>
</organism>
<evidence type="ECO:0000256" key="2">
    <source>
        <dbReference type="SAM" id="Coils"/>
    </source>
</evidence>
<keyword evidence="2" id="KW-0175">Coiled coil</keyword>
<accession>A0A3D0KKM8</accession>
<dbReference type="InterPro" id="IPR007157">
    <property type="entry name" value="PspA_VIPP1"/>
</dbReference>
<comment type="caution">
    <text evidence="3">The sequence shown here is derived from an EMBL/GenBank/DDBJ whole genome shotgun (WGS) entry which is preliminary data.</text>
</comment>
<dbReference type="Pfam" id="PF04012">
    <property type="entry name" value="PspA_IM30"/>
    <property type="match status" value="1"/>
</dbReference>
<evidence type="ECO:0000256" key="1">
    <source>
        <dbReference type="ARBA" id="ARBA00043985"/>
    </source>
</evidence>
<comment type="similarity">
    <text evidence="1">Belongs to the PspA/Vipp/IM30 family.</text>
</comment>
<sequence length="231" mass="24975">MLLRKMFTALRGKATETGEAIVDSQGIRIMEQELRDAKTAMNRANEELTTIMARRNLAAKEVDTLSDKMAEYEKSAMAALEKGEQSLAEEVAGEIARLESEREIAQANVTQYDGTIEALKSTIAKSKGEIRRVEQQMSHVKATEAAQKAQAAVASQHAGQNASMNSAVASLERIKERQALQAEKLKIGESMQAQDSGADLEARLSQAGIGKQQTSGSDVLARLKAKQNAGN</sequence>
<reference evidence="3" key="1">
    <citation type="journal article" date="2018" name="Nat. Biotechnol.">
        <title>A standardized bacterial taxonomy based on genome phylogeny substantially revises the tree of life.</title>
        <authorList>
            <person name="Parks D.H."/>
            <person name="Chuvochina M."/>
            <person name="Waite D.W."/>
            <person name="Rinke C."/>
            <person name="Skarshewski A."/>
            <person name="Chaumeil P.A."/>
            <person name="Hugenholtz P."/>
        </authorList>
    </citation>
    <scope>NUCLEOTIDE SEQUENCE [LARGE SCALE GENOMIC DNA]</scope>
    <source>
        <strain evidence="3">UBA11284</strain>
    </source>
</reference>
<proteinExistence type="inferred from homology"/>
<dbReference type="EMBL" id="DOTR01000103">
    <property type="protein sequence ID" value="HCA04063.1"/>
    <property type="molecule type" value="Genomic_DNA"/>
</dbReference>
<gene>
    <name evidence="3" type="ORF">DEO68_18290</name>
</gene>
<name>A0A3D0KKM8_9GAMM</name>
<dbReference type="AlphaFoldDB" id="A0A3D0KKM8"/>
<feature type="coiled-coil region" evidence="2">
    <location>
        <begin position="27"/>
        <end position="136"/>
    </location>
</feature>
<dbReference type="PANTHER" id="PTHR31088">
    <property type="entry name" value="MEMBRANE-ASSOCIATED PROTEIN VIPP1, CHLOROPLASTIC"/>
    <property type="match status" value="1"/>
</dbReference>
<protein>
    <submittedName>
        <fullName evidence="3">Phage shock protein A</fullName>
    </submittedName>
</protein>
<dbReference type="PANTHER" id="PTHR31088:SF9">
    <property type="entry name" value="PHAGE SHOCK PROTEIN A"/>
    <property type="match status" value="1"/>
</dbReference>